<dbReference type="PANTHER" id="PTHR14741">
    <property type="entry name" value="S-ADENOSYLMETHIONINE-DEPENDENT METHYLTRANSFERASE RELATED"/>
    <property type="match status" value="1"/>
</dbReference>
<evidence type="ECO:0000256" key="2">
    <source>
        <dbReference type="ARBA" id="ARBA00025783"/>
    </source>
</evidence>
<keyword evidence="9" id="KW-0489">Methyltransferase</keyword>
<proteinExistence type="inferred from homology"/>
<evidence type="ECO:0000256" key="4">
    <source>
        <dbReference type="ARBA" id="ARBA00048740"/>
    </source>
</evidence>
<keyword evidence="9" id="KW-0808">Transferase</keyword>
<dbReference type="AlphaFoldDB" id="A0A165EMN9"/>
<evidence type="ECO:0000313" key="9">
    <source>
        <dbReference type="EMBL" id="KZV87296.1"/>
    </source>
</evidence>
<comment type="catalytic activity">
    <reaction evidence="4">
        <text>a 5'-end (N(7)-methyl 5'-triphosphoguanosine)-ribonucleoside in snoRNA + S-adenosyl-L-methionine = a 5'-end (N(2),N(7)-dimethyl 5'-triphosphoguanosine)-ribonucleoside in snoRNA + S-adenosyl-L-homocysteine + H(+)</text>
        <dbReference type="Rhea" id="RHEA:78475"/>
        <dbReference type="Rhea" id="RHEA-COMP:19086"/>
        <dbReference type="Rhea" id="RHEA-COMP:19088"/>
        <dbReference type="ChEBI" id="CHEBI:15378"/>
        <dbReference type="ChEBI" id="CHEBI:57856"/>
        <dbReference type="ChEBI" id="CHEBI:59789"/>
        <dbReference type="ChEBI" id="CHEBI:156461"/>
        <dbReference type="ChEBI" id="CHEBI:172880"/>
    </reaction>
    <physiologicalReaction direction="left-to-right" evidence="4">
        <dbReference type="Rhea" id="RHEA:78476"/>
    </physiologicalReaction>
</comment>
<dbReference type="FunCoup" id="A0A165EMN9">
    <property type="interactions" value="289"/>
</dbReference>
<dbReference type="Pfam" id="PF09445">
    <property type="entry name" value="Methyltransf_15"/>
    <property type="match status" value="2"/>
</dbReference>
<dbReference type="FunFam" id="3.40.50.150:FF:000432">
    <property type="entry name" value="Unplaced genomic scaffold supercont2.10, whole genome shotgun sequence"/>
    <property type="match status" value="1"/>
</dbReference>
<evidence type="ECO:0000256" key="6">
    <source>
        <dbReference type="ARBA" id="ARBA00049075"/>
    </source>
</evidence>
<evidence type="ECO:0000313" key="10">
    <source>
        <dbReference type="Proteomes" id="UP000077266"/>
    </source>
</evidence>
<organism evidence="9 10">
    <name type="scientific">Exidia glandulosa HHB12029</name>
    <dbReference type="NCBI Taxonomy" id="1314781"/>
    <lineage>
        <taxon>Eukaryota</taxon>
        <taxon>Fungi</taxon>
        <taxon>Dikarya</taxon>
        <taxon>Basidiomycota</taxon>
        <taxon>Agaricomycotina</taxon>
        <taxon>Agaricomycetes</taxon>
        <taxon>Auriculariales</taxon>
        <taxon>Exidiaceae</taxon>
        <taxon>Exidia</taxon>
    </lineage>
</organism>
<comment type="catalytic activity">
    <reaction evidence="3">
        <text>a 5'-end (N(2),N(7)-dimethyl 5'-triphosphoguanosine)-ribonucleoside in snoRNA + S-adenosyl-L-methionine = a 5'-end (N(2),N(2),N(7)-trimethyl 5'-triphosphoguanosine)-ribonucleoside in snoRNA + S-adenosyl-L-homocysteine + H(+)</text>
        <dbReference type="Rhea" id="RHEA:78507"/>
        <dbReference type="Rhea" id="RHEA-COMP:19088"/>
        <dbReference type="Rhea" id="RHEA-COMP:19090"/>
        <dbReference type="ChEBI" id="CHEBI:15378"/>
        <dbReference type="ChEBI" id="CHEBI:57856"/>
        <dbReference type="ChEBI" id="CHEBI:59789"/>
        <dbReference type="ChEBI" id="CHEBI:167623"/>
        <dbReference type="ChEBI" id="CHEBI:172880"/>
    </reaction>
    <physiologicalReaction direction="left-to-right" evidence="3">
        <dbReference type="Rhea" id="RHEA:78508"/>
    </physiologicalReaction>
</comment>
<dbReference type="InterPro" id="IPR029063">
    <property type="entry name" value="SAM-dependent_MTases_sf"/>
</dbReference>
<evidence type="ECO:0000256" key="1">
    <source>
        <dbReference type="ARBA" id="ARBA00018517"/>
    </source>
</evidence>
<comment type="similarity">
    <text evidence="2">Belongs to the methyltransferase superfamily. Trimethylguanosine synthase family.</text>
</comment>
<evidence type="ECO:0000256" key="3">
    <source>
        <dbReference type="ARBA" id="ARBA00047418"/>
    </source>
</evidence>
<dbReference type="OrthoDB" id="194443at2759"/>
<dbReference type="CDD" id="cd02440">
    <property type="entry name" value="AdoMet_MTases"/>
    <property type="match status" value="1"/>
</dbReference>
<gene>
    <name evidence="9" type="ORF">EXIGLDRAFT_723835</name>
</gene>
<dbReference type="PANTHER" id="PTHR14741:SF32">
    <property type="entry name" value="TRIMETHYLGUANOSINE SYNTHASE"/>
    <property type="match status" value="1"/>
</dbReference>
<dbReference type="InterPro" id="IPR019012">
    <property type="entry name" value="RNA_cap_Gua-N2-MeTrfase"/>
</dbReference>
<dbReference type="STRING" id="1314781.A0A165EMN9"/>
<feature type="region of interest" description="Disordered" evidence="8">
    <location>
        <begin position="50"/>
        <end position="98"/>
    </location>
</feature>
<reference evidence="9 10" key="1">
    <citation type="journal article" date="2016" name="Mol. Biol. Evol.">
        <title>Comparative Genomics of Early-Diverging Mushroom-Forming Fungi Provides Insights into the Origins of Lignocellulose Decay Capabilities.</title>
        <authorList>
            <person name="Nagy L.G."/>
            <person name="Riley R."/>
            <person name="Tritt A."/>
            <person name="Adam C."/>
            <person name="Daum C."/>
            <person name="Floudas D."/>
            <person name="Sun H."/>
            <person name="Yadav J.S."/>
            <person name="Pangilinan J."/>
            <person name="Larsson K.H."/>
            <person name="Matsuura K."/>
            <person name="Barry K."/>
            <person name="Labutti K."/>
            <person name="Kuo R."/>
            <person name="Ohm R.A."/>
            <person name="Bhattacharya S.S."/>
            <person name="Shirouzu T."/>
            <person name="Yoshinaga Y."/>
            <person name="Martin F.M."/>
            <person name="Grigoriev I.V."/>
            <person name="Hibbett D.S."/>
        </authorList>
    </citation>
    <scope>NUCLEOTIDE SEQUENCE [LARGE SCALE GENOMIC DNA]</scope>
    <source>
        <strain evidence="9 10">HHB12029</strain>
    </source>
</reference>
<evidence type="ECO:0000256" key="7">
    <source>
        <dbReference type="ARBA" id="ARBA00049790"/>
    </source>
</evidence>
<sequence length="351" mass="38099">MGRSRKAISAFAGLTPEIKDALRASSVTVVQPVSTVAAVVDEPITLDYGMADEPDPSLFAPAQRPAKRRRTDEDDSPELDEAPTSKKPAHIPSTGLSPSDATSLVPFYASEDEVPAHLQKYWCQRDRLFSRFSEGCLLDEEGWYSVTPERVANQIADRCACNVILDAFCGVGGNAIAFAQTCERVIAIDNSPTRLALARHNATIYGVADRIEFILGDFLDFARSSAARKRGIDVVFLSPPWGGPSYLTSSPTKATSVAADYLDAGAHPEYSLSNILPIHGADLFKLARTLTPHVAYFLPRNTDPAEISALVKDEPAGADSVEIEEEWMGYKLKALTCYFGGLVTGQEALWQ</sequence>
<dbReference type="Gene3D" id="3.40.50.150">
    <property type="entry name" value="Vaccinia Virus protein VP39"/>
    <property type="match status" value="1"/>
</dbReference>
<dbReference type="GO" id="GO:0005634">
    <property type="term" value="C:nucleus"/>
    <property type="evidence" value="ECO:0007669"/>
    <property type="project" value="TreeGrafter"/>
</dbReference>
<dbReference type="EMBL" id="KV426130">
    <property type="protein sequence ID" value="KZV87296.1"/>
    <property type="molecule type" value="Genomic_DNA"/>
</dbReference>
<keyword evidence="10" id="KW-1185">Reference proteome</keyword>
<accession>A0A165EMN9</accession>
<comment type="catalytic activity">
    <reaction evidence="5">
        <text>a 5'-end (N(2),N(7)-dimethyl 5'-triphosphoguanosine)-ribonucleoside in snRNA + S-adenosyl-L-methionine = a 5'-end (N(2),N(2),N(7)-trimethyl 5'-triphosphoguanosine)-ribonucleoside in snRNA + S-adenosyl-L-homocysteine + H(+)</text>
        <dbReference type="Rhea" id="RHEA:78479"/>
        <dbReference type="Rhea" id="RHEA-COMP:19087"/>
        <dbReference type="Rhea" id="RHEA-COMP:19089"/>
        <dbReference type="ChEBI" id="CHEBI:15378"/>
        <dbReference type="ChEBI" id="CHEBI:57856"/>
        <dbReference type="ChEBI" id="CHEBI:59789"/>
        <dbReference type="ChEBI" id="CHEBI:167623"/>
        <dbReference type="ChEBI" id="CHEBI:172880"/>
    </reaction>
    <physiologicalReaction direction="left-to-right" evidence="5">
        <dbReference type="Rhea" id="RHEA:78480"/>
    </physiologicalReaction>
</comment>
<dbReference type="GO" id="GO:0071164">
    <property type="term" value="F:RNA cap trimethylguanosine synthase activity"/>
    <property type="evidence" value="ECO:0007669"/>
    <property type="project" value="TreeGrafter"/>
</dbReference>
<evidence type="ECO:0000256" key="8">
    <source>
        <dbReference type="SAM" id="MobiDB-lite"/>
    </source>
</evidence>
<name>A0A165EMN9_EXIGL</name>
<dbReference type="InParanoid" id="A0A165EMN9"/>
<dbReference type="Proteomes" id="UP000077266">
    <property type="component" value="Unassembled WGS sequence"/>
</dbReference>
<comment type="catalytic activity">
    <reaction evidence="6">
        <text>a 5'-end (N(7)-methyl 5'-triphosphoguanosine)-ribonucleoside in snRNA + S-adenosyl-L-methionine = a 5'-end (N(2),N(7)-dimethyl 5'-triphosphoguanosine)-ribonucleoside in snRNA + S-adenosyl-L-homocysteine + H(+)</text>
        <dbReference type="Rhea" id="RHEA:78471"/>
        <dbReference type="Rhea" id="RHEA-COMP:19085"/>
        <dbReference type="Rhea" id="RHEA-COMP:19087"/>
        <dbReference type="ChEBI" id="CHEBI:15378"/>
        <dbReference type="ChEBI" id="CHEBI:57856"/>
        <dbReference type="ChEBI" id="CHEBI:59789"/>
        <dbReference type="ChEBI" id="CHEBI:156461"/>
        <dbReference type="ChEBI" id="CHEBI:172880"/>
    </reaction>
    <physiologicalReaction direction="left-to-right" evidence="6">
        <dbReference type="Rhea" id="RHEA:78472"/>
    </physiologicalReaction>
</comment>
<dbReference type="SUPFAM" id="SSF53335">
    <property type="entry name" value="S-adenosyl-L-methionine-dependent methyltransferases"/>
    <property type="match status" value="1"/>
</dbReference>
<evidence type="ECO:0000256" key="5">
    <source>
        <dbReference type="ARBA" id="ARBA00048763"/>
    </source>
</evidence>
<protein>
    <recommendedName>
        <fullName evidence="1">Trimethylguanosine synthase</fullName>
    </recommendedName>
    <alternativeName>
        <fullName evidence="7">Cap-specific guanine-N(2) methyltransferase</fullName>
    </alternativeName>
</protein>